<dbReference type="AlphaFoldDB" id="A0A0V0RVV5"/>
<sequence length="102" mass="11506">MYLKIVNFLLYAYVACLIGTDEMTKSENPSGVTGADRRLLLSTGINKEIILLNFLTSLFLQNILLNAARFVGKLAILRDVILAWKRSKCSSGCYRRFRLTDA</sequence>
<evidence type="ECO:0000313" key="1">
    <source>
        <dbReference type="EMBL" id="KRX18593.1"/>
    </source>
</evidence>
<proteinExistence type="predicted"/>
<comment type="caution">
    <text evidence="1">The sequence shown here is derived from an EMBL/GenBank/DDBJ whole genome shotgun (WGS) entry which is preliminary data.</text>
</comment>
<organism evidence="1 2">
    <name type="scientific">Trichinella nelsoni</name>
    <dbReference type="NCBI Taxonomy" id="6336"/>
    <lineage>
        <taxon>Eukaryota</taxon>
        <taxon>Metazoa</taxon>
        <taxon>Ecdysozoa</taxon>
        <taxon>Nematoda</taxon>
        <taxon>Enoplea</taxon>
        <taxon>Dorylaimia</taxon>
        <taxon>Trichinellida</taxon>
        <taxon>Trichinellidae</taxon>
        <taxon>Trichinella</taxon>
    </lineage>
</organism>
<dbReference type="Proteomes" id="UP000054630">
    <property type="component" value="Unassembled WGS sequence"/>
</dbReference>
<reference evidence="1 2" key="1">
    <citation type="submission" date="2015-01" db="EMBL/GenBank/DDBJ databases">
        <title>Evolution of Trichinella species and genotypes.</title>
        <authorList>
            <person name="Korhonen P.K."/>
            <person name="Edoardo P."/>
            <person name="Giuseppe L.R."/>
            <person name="Gasser R.B."/>
        </authorList>
    </citation>
    <scope>NUCLEOTIDE SEQUENCE [LARGE SCALE GENOMIC DNA]</scope>
    <source>
        <strain evidence="1">ISS37</strain>
    </source>
</reference>
<evidence type="ECO:0000313" key="2">
    <source>
        <dbReference type="Proteomes" id="UP000054630"/>
    </source>
</evidence>
<gene>
    <name evidence="1" type="ORF">T07_11846</name>
</gene>
<name>A0A0V0RVV5_9BILA</name>
<dbReference type="EMBL" id="JYDL01000070">
    <property type="protein sequence ID" value="KRX18593.1"/>
    <property type="molecule type" value="Genomic_DNA"/>
</dbReference>
<dbReference type="OrthoDB" id="5918336at2759"/>
<accession>A0A0V0RVV5</accession>
<keyword evidence="2" id="KW-1185">Reference proteome</keyword>
<protein>
    <submittedName>
        <fullName evidence="1">Uncharacterized protein</fullName>
    </submittedName>
</protein>